<dbReference type="PANTHER" id="PTHR44154:SF1">
    <property type="entry name" value="QUINONE OXIDOREDUCTASE"/>
    <property type="match status" value="1"/>
</dbReference>
<dbReference type="RefSeq" id="WP_119316056.1">
    <property type="nucleotide sequence ID" value="NZ_QXDL01000167.1"/>
</dbReference>
<evidence type="ECO:0000259" key="2">
    <source>
        <dbReference type="SMART" id="SM00829"/>
    </source>
</evidence>
<evidence type="ECO:0000256" key="1">
    <source>
        <dbReference type="ARBA" id="ARBA00022857"/>
    </source>
</evidence>
<dbReference type="Gene3D" id="3.40.50.720">
    <property type="entry name" value="NAD(P)-binding Rossmann-like Domain"/>
    <property type="match status" value="1"/>
</dbReference>
<dbReference type="EMBL" id="QXDL01000167">
    <property type="protein sequence ID" value="RIH81524.1"/>
    <property type="molecule type" value="Genomic_DNA"/>
</dbReference>
<reference evidence="3 4" key="1">
    <citation type="submission" date="2018-08" db="EMBL/GenBank/DDBJ databases">
        <title>Meiothermus terrae DSM 26712 genome sequencing project.</title>
        <authorList>
            <person name="Da Costa M.S."/>
            <person name="Albuquerque L."/>
            <person name="Raposo P."/>
            <person name="Froufe H.J.C."/>
            <person name="Barroso C.S."/>
            <person name="Egas C."/>
        </authorList>
    </citation>
    <scope>NUCLEOTIDE SEQUENCE [LARGE SCALE GENOMIC DNA]</scope>
    <source>
        <strain evidence="3 4">DSM 26712</strain>
    </source>
</reference>
<dbReference type="PANTHER" id="PTHR44154">
    <property type="entry name" value="QUINONE OXIDOREDUCTASE"/>
    <property type="match status" value="1"/>
</dbReference>
<dbReference type="InterPro" id="IPR036291">
    <property type="entry name" value="NAD(P)-bd_dom_sf"/>
</dbReference>
<sequence>MRAILMESRGGPEVLRYGEIETPRAGAGQVAVRVRAVALNHLDVWVRKGAASPKLPLPHILGCDVAGVVEEVGPGVEHLRAGEGVVVNPGVSCGRCERCLSGRDNLCPQYQILGEHRWGGYAEVVVVPQANVLPMPPRLGFPEAASLPLTFLTAWQMVVDKLQVRPGEDVLVMAAGSGVSVAAIQIAKLHGARVIATASSPAKLEAARALGADETVNYLEPGWSKRVRELTGGKGADAVVDHTGADFWQEVLRSTAWGGRIAVAGASSGYEALTPMAHIFYRQLTVYGSTMASKSRLFPILQLVSEGKFNPVVGAVLPLEQAAEGHRLLEERKVFGKVVLTVEG</sequence>
<dbReference type="InterPro" id="IPR020843">
    <property type="entry name" value="ER"/>
</dbReference>
<name>A0A399E9V3_9DEIN</name>
<dbReference type="InterPro" id="IPR011032">
    <property type="entry name" value="GroES-like_sf"/>
</dbReference>
<dbReference type="Proteomes" id="UP000265715">
    <property type="component" value="Unassembled WGS sequence"/>
</dbReference>
<dbReference type="InterPro" id="IPR051603">
    <property type="entry name" value="Zinc-ADH_QOR/CCCR"/>
</dbReference>
<dbReference type="InterPro" id="IPR013154">
    <property type="entry name" value="ADH-like_N"/>
</dbReference>
<dbReference type="Pfam" id="PF00107">
    <property type="entry name" value="ADH_zinc_N"/>
    <property type="match status" value="1"/>
</dbReference>
<dbReference type="AlphaFoldDB" id="A0A399E9V3"/>
<dbReference type="GO" id="GO:0004022">
    <property type="term" value="F:alcohol dehydrogenase (NAD+) activity"/>
    <property type="evidence" value="ECO:0007669"/>
    <property type="project" value="UniProtKB-EC"/>
</dbReference>
<feature type="domain" description="Enoyl reductase (ER)" evidence="2">
    <location>
        <begin position="10"/>
        <end position="340"/>
    </location>
</feature>
<organism evidence="3 4">
    <name type="scientific">Calidithermus terrae</name>
    <dbReference type="NCBI Taxonomy" id="1408545"/>
    <lineage>
        <taxon>Bacteria</taxon>
        <taxon>Thermotogati</taxon>
        <taxon>Deinococcota</taxon>
        <taxon>Deinococci</taxon>
        <taxon>Thermales</taxon>
        <taxon>Thermaceae</taxon>
        <taxon>Calidithermus</taxon>
    </lineage>
</organism>
<protein>
    <submittedName>
        <fullName evidence="3">Alcohol dehydrogenase</fullName>
        <ecNumber evidence="3">1.1.1.1</ecNumber>
    </submittedName>
</protein>
<keyword evidence="3" id="KW-0560">Oxidoreductase</keyword>
<keyword evidence="4" id="KW-1185">Reference proteome</keyword>
<dbReference type="CDD" id="cd08266">
    <property type="entry name" value="Zn_ADH_like1"/>
    <property type="match status" value="1"/>
</dbReference>
<accession>A0A399E9V3</accession>
<dbReference type="SUPFAM" id="SSF51735">
    <property type="entry name" value="NAD(P)-binding Rossmann-fold domains"/>
    <property type="match status" value="1"/>
</dbReference>
<evidence type="ECO:0000313" key="3">
    <source>
        <dbReference type="EMBL" id="RIH81524.1"/>
    </source>
</evidence>
<dbReference type="Pfam" id="PF08240">
    <property type="entry name" value="ADH_N"/>
    <property type="match status" value="1"/>
</dbReference>
<evidence type="ECO:0000313" key="4">
    <source>
        <dbReference type="Proteomes" id="UP000265715"/>
    </source>
</evidence>
<dbReference type="SUPFAM" id="SSF50129">
    <property type="entry name" value="GroES-like"/>
    <property type="match status" value="1"/>
</dbReference>
<dbReference type="SMART" id="SM00829">
    <property type="entry name" value="PKS_ER"/>
    <property type="match status" value="1"/>
</dbReference>
<proteinExistence type="predicted"/>
<dbReference type="OrthoDB" id="9787435at2"/>
<dbReference type="EC" id="1.1.1.1" evidence="3"/>
<gene>
    <name evidence="3" type="ORF">Mterra_03105</name>
</gene>
<dbReference type="InterPro" id="IPR013149">
    <property type="entry name" value="ADH-like_C"/>
</dbReference>
<dbReference type="Gene3D" id="3.90.180.10">
    <property type="entry name" value="Medium-chain alcohol dehydrogenases, catalytic domain"/>
    <property type="match status" value="1"/>
</dbReference>
<comment type="caution">
    <text evidence="3">The sequence shown here is derived from an EMBL/GenBank/DDBJ whole genome shotgun (WGS) entry which is preliminary data.</text>
</comment>
<keyword evidence="1" id="KW-0521">NADP</keyword>